<evidence type="ECO:0000256" key="1">
    <source>
        <dbReference type="SAM" id="MobiDB-lite"/>
    </source>
</evidence>
<feature type="region of interest" description="Disordered" evidence="1">
    <location>
        <begin position="17"/>
        <end position="115"/>
    </location>
</feature>
<dbReference type="Proteomes" id="UP001341281">
    <property type="component" value="Chromosome 04"/>
</dbReference>
<evidence type="ECO:0000313" key="3">
    <source>
        <dbReference type="Proteomes" id="UP001341281"/>
    </source>
</evidence>
<sequence>MAPSRPRLERVVALSAAGSRIRTGPGLSATAAAPVASTPANSPSTCRPSAKRGRLPRLDFAAQAAARDTQPEKPASQIPKRADVQQLNQARGTGVAVGSARGPEAWEAPDLNRSR</sequence>
<feature type="compositionally biased region" description="Low complexity" evidence="1">
    <location>
        <begin position="28"/>
        <end position="45"/>
    </location>
</feature>
<keyword evidence="3" id="KW-1185">Reference proteome</keyword>
<evidence type="ECO:0000313" key="2">
    <source>
        <dbReference type="EMBL" id="WVZ72109.1"/>
    </source>
</evidence>
<reference evidence="2 3" key="1">
    <citation type="submission" date="2024-02" db="EMBL/GenBank/DDBJ databases">
        <title>High-quality chromosome-scale genome assembly of Pensacola bahiagrass (Paspalum notatum Flugge var. saurae).</title>
        <authorList>
            <person name="Vega J.M."/>
            <person name="Podio M."/>
            <person name="Orjuela J."/>
            <person name="Siena L.A."/>
            <person name="Pessino S.C."/>
            <person name="Combes M.C."/>
            <person name="Mariac C."/>
            <person name="Albertini E."/>
            <person name="Pupilli F."/>
            <person name="Ortiz J.P.A."/>
            <person name="Leblanc O."/>
        </authorList>
    </citation>
    <scope>NUCLEOTIDE SEQUENCE [LARGE SCALE GENOMIC DNA]</scope>
    <source>
        <strain evidence="2">R1</strain>
        <tissue evidence="2">Leaf</tissue>
    </source>
</reference>
<organism evidence="2 3">
    <name type="scientific">Paspalum notatum var. saurae</name>
    <dbReference type="NCBI Taxonomy" id="547442"/>
    <lineage>
        <taxon>Eukaryota</taxon>
        <taxon>Viridiplantae</taxon>
        <taxon>Streptophyta</taxon>
        <taxon>Embryophyta</taxon>
        <taxon>Tracheophyta</taxon>
        <taxon>Spermatophyta</taxon>
        <taxon>Magnoliopsida</taxon>
        <taxon>Liliopsida</taxon>
        <taxon>Poales</taxon>
        <taxon>Poaceae</taxon>
        <taxon>PACMAD clade</taxon>
        <taxon>Panicoideae</taxon>
        <taxon>Andropogonodae</taxon>
        <taxon>Paspaleae</taxon>
        <taxon>Paspalinae</taxon>
        <taxon>Paspalum</taxon>
    </lineage>
</organism>
<dbReference type="AlphaFoldDB" id="A0AAQ3TFV2"/>
<dbReference type="EMBL" id="CP144748">
    <property type="protein sequence ID" value="WVZ72109.1"/>
    <property type="molecule type" value="Genomic_DNA"/>
</dbReference>
<gene>
    <name evidence="2" type="ORF">U9M48_020621</name>
</gene>
<protein>
    <submittedName>
        <fullName evidence="2">Uncharacterized protein</fullName>
    </submittedName>
</protein>
<accession>A0AAQ3TFV2</accession>
<proteinExistence type="predicted"/>
<name>A0AAQ3TFV2_PASNO</name>